<dbReference type="PANTHER" id="PTHR43381:SF20">
    <property type="entry name" value="TRANSLATION INITIATION FACTOR IF-2, MITOCHONDRIAL"/>
    <property type="match status" value="1"/>
</dbReference>
<evidence type="ECO:0000256" key="7">
    <source>
        <dbReference type="ARBA" id="ARBA00023128"/>
    </source>
</evidence>
<dbReference type="InterPro" id="IPR044145">
    <property type="entry name" value="IF2_II"/>
</dbReference>
<dbReference type="InterPro" id="IPR000795">
    <property type="entry name" value="T_Tr_GTP-bd_dom"/>
</dbReference>
<dbReference type="AlphaFoldDB" id="A0A5D3B3Z6"/>
<evidence type="ECO:0000256" key="5">
    <source>
        <dbReference type="ARBA" id="ARBA00022917"/>
    </source>
</evidence>
<dbReference type="CDD" id="cd03692">
    <property type="entry name" value="mtIF2_IVc"/>
    <property type="match status" value="1"/>
</dbReference>
<keyword evidence="4" id="KW-0547">Nucleotide-binding</keyword>
<organism evidence="14 15">
    <name type="scientific">Cryptococcus floricola</name>
    <dbReference type="NCBI Taxonomy" id="2591691"/>
    <lineage>
        <taxon>Eukaryota</taxon>
        <taxon>Fungi</taxon>
        <taxon>Dikarya</taxon>
        <taxon>Basidiomycota</taxon>
        <taxon>Agaricomycotina</taxon>
        <taxon>Tremellomycetes</taxon>
        <taxon>Tremellales</taxon>
        <taxon>Cryptococcaceae</taxon>
        <taxon>Cryptococcus</taxon>
    </lineage>
</organism>
<dbReference type="InterPro" id="IPR009000">
    <property type="entry name" value="Transl_B-barrel_sf"/>
</dbReference>
<evidence type="ECO:0000256" key="8">
    <source>
        <dbReference type="ARBA" id="ARBA00023134"/>
    </source>
</evidence>
<keyword evidence="8" id="KW-0342">GTP-binding</keyword>
<evidence type="ECO:0000256" key="1">
    <source>
        <dbReference type="ARBA" id="ARBA00004173"/>
    </source>
</evidence>
<keyword evidence="6" id="KW-0809">Transit peptide</keyword>
<dbReference type="Gene3D" id="3.40.50.300">
    <property type="entry name" value="P-loop containing nucleotide triphosphate hydrolases"/>
    <property type="match status" value="1"/>
</dbReference>
<dbReference type="PRINTS" id="PR00315">
    <property type="entry name" value="ELONGATNFCT"/>
</dbReference>
<accession>A0A5D3B3Z6</accession>
<keyword evidence="11" id="KW-0175">Coiled coil</keyword>
<dbReference type="GO" id="GO:0005739">
    <property type="term" value="C:mitochondrion"/>
    <property type="evidence" value="ECO:0007669"/>
    <property type="project" value="UniProtKB-SubCell"/>
</dbReference>
<dbReference type="Gene3D" id="3.40.50.10050">
    <property type="entry name" value="Translation initiation factor IF- 2, domain 3"/>
    <property type="match status" value="1"/>
</dbReference>
<feature type="compositionally biased region" description="Polar residues" evidence="12">
    <location>
        <begin position="181"/>
        <end position="192"/>
    </location>
</feature>
<dbReference type="SUPFAM" id="SSF52540">
    <property type="entry name" value="P-loop containing nucleoside triphosphate hydrolases"/>
    <property type="match status" value="1"/>
</dbReference>
<feature type="compositionally biased region" description="Polar residues" evidence="12">
    <location>
        <begin position="112"/>
        <end position="126"/>
    </location>
</feature>
<feature type="compositionally biased region" description="Basic and acidic residues" evidence="12">
    <location>
        <begin position="145"/>
        <end position="157"/>
    </location>
</feature>
<dbReference type="HAMAP" id="MF_00100_B">
    <property type="entry name" value="IF_2_B"/>
    <property type="match status" value="1"/>
</dbReference>
<evidence type="ECO:0000256" key="12">
    <source>
        <dbReference type="SAM" id="MobiDB-lite"/>
    </source>
</evidence>
<dbReference type="FunFam" id="3.40.50.10050:FF:000001">
    <property type="entry name" value="Translation initiation factor IF-2"/>
    <property type="match status" value="1"/>
</dbReference>
<feature type="coiled-coil region" evidence="11">
    <location>
        <begin position="654"/>
        <end position="687"/>
    </location>
</feature>
<keyword evidence="5" id="KW-0648">Protein biosynthesis</keyword>
<dbReference type="GO" id="GO:0003924">
    <property type="term" value="F:GTPase activity"/>
    <property type="evidence" value="ECO:0007669"/>
    <property type="project" value="InterPro"/>
</dbReference>
<dbReference type="GO" id="GO:0005525">
    <property type="term" value="F:GTP binding"/>
    <property type="evidence" value="ECO:0007669"/>
    <property type="project" value="UniProtKB-KW"/>
</dbReference>
<dbReference type="NCBIfam" id="TIGR00231">
    <property type="entry name" value="small_GTP"/>
    <property type="match status" value="1"/>
</dbReference>
<evidence type="ECO:0000256" key="9">
    <source>
        <dbReference type="ARBA" id="ARBA00025162"/>
    </source>
</evidence>
<dbReference type="SUPFAM" id="SSF52156">
    <property type="entry name" value="Initiation factor IF2/eIF5b, domain 3"/>
    <property type="match status" value="1"/>
</dbReference>
<dbReference type="PROSITE" id="PS01176">
    <property type="entry name" value="IF2"/>
    <property type="match status" value="1"/>
</dbReference>
<proteinExistence type="inferred from homology"/>
<evidence type="ECO:0000256" key="6">
    <source>
        <dbReference type="ARBA" id="ARBA00022946"/>
    </source>
</evidence>
<keyword evidence="7" id="KW-0496">Mitochondrion</keyword>
<dbReference type="NCBIfam" id="TIGR00487">
    <property type="entry name" value="IF-2"/>
    <property type="match status" value="1"/>
</dbReference>
<dbReference type="FunFam" id="3.40.50.300:FF:000019">
    <property type="entry name" value="Translation initiation factor IF-2"/>
    <property type="match status" value="1"/>
</dbReference>
<feature type="compositionally biased region" description="Basic and acidic residues" evidence="12">
    <location>
        <begin position="54"/>
        <end position="64"/>
    </location>
</feature>
<dbReference type="InterPro" id="IPR053905">
    <property type="entry name" value="EF-G-like_DII"/>
</dbReference>
<evidence type="ECO:0000313" key="14">
    <source>
        <dbReference type="EMBL" id="TYJ57698.1"/>
    </source>
</evidence>
<dbReference type="InterPro" id="IPR023115">
    <property type="entry name" value="TIF_IF2_dom3"/>
</dbReference>
<dbReference type="Proteomes" id="UP000322245">
    <property type="component" value="Unassembled WGS sequence"/>
</dbReference>
<keyword evidence="15" id="KW-1185">Reference proteome</keyword>
<dbReference type="InterPro" id="IPR005225">
    <property type="entry name" value="Small_GTP-bd"/>
</dbReference>
<comment type="function">
    <text evidence="9">One of the essential components for the initiation of protein synthesis. Protects formylmethionyl-tRNA from spontaneous hydrolysis and promotes its binding to the 30S ribosomal subunits. Also involved in the hydrolysis of GTP during the formation of the 70S ribosomal complex.</text>
</comment>
<evidence type="ECO:0000256" key="2">
    <source>
        <dbReference type="ARBA" id="ARBA00007733"/>
    </source>
</evidence>
<dbReference type="InterPro" id="IPR036925">
    <property type="entry name" value="TIF_IF2_dom3_sf"/>
</dbReference>
<dbReference type="SUPFAM" id="SSF50447">
    <property type="entry name" value="Translation proteins"/>
    <property type="match status" value="2"/>
</dbReference>
<dbReference type="FunFam" id="2.40.30.10:FF:000007">
    <property type="entry name" value="Translation initiation factor IF-2"/>
    <property type="match status" value="1"/>
</dbReference>
<comment type="caution">
    <text evidence="14">The sequence shown here is derived from an EMBL/GenBank/DDBJ whole genome shotgun (WGS) entry which is preliminary data.</text>
</comment>
<dbReference type="CDD" id="cd01887">
    <property type="entry name" value="IF2_eIF5B"/>
    <property type="match status" value="1"/>
</dbReference>
<feature type="compositionally biased region" description="Basic and acidic residues" evidence="12">
    <location>
        <begin position="220"/>
        <end position="235"/>
    </location>
</feature>
<dbReference type="PANTHER" id="PTHR43381">
    <property type="entry name" value="TRANSLATION INITIATION FACTOR IF-2-RELATED"/>
    <property type="match status" value="1"/>
</dbReference>
<dbReference type="Gene3D" id="2.40.30.10">
    <property type="entry name" value="Translation factors"/>
    <property type="match status" value="2"/>
</dbReference>
<dbReference type="Pfam" id="PF11987">
    <property type="entry name" value="IF-2"/>
    <property type="match status" value="1"/>
</dbReference>
<dbReference type="PROSITE" id="PS51722">
    <property type="entry name" value="G_TR_2"/>
    <property type="match status" value="1"/>
</dbReference>
<dbReference type="GO" id="GO:0003743">
    <property type="term" value="F:translation initiation factor activity"/>
    <property type="evidence" value="ECO:0007669"/>
    <property type="project" value="UniProtKB-KW"/>
</dbReference>
<comment type="similarity">
    <text evidence="2">Belongs to the TRAFAC class translation factor GTPase superfamily. Classic translation factor GTPase family. IF-2 subfamily.</text>
</comment>
<dbReference type="InterPro" id="IPR015760">
    <property type="entry name" value="TIF_IF2"/>
</dbReference>
<dbReference type="CDD" id="cd03702">
    <property type="entry name" value="IF2_mtIF2_II"/>
    <property type="match status" value="1"/>
</dbReference>
<evidence type="ECO:0000256" key="3">
    <source>
        <dbReference type="ARBA" id="ARBA00022540"/>
    </source>
</evidence>
<dbReference type="FunFam" id="2.40.30.10:FF:000008">
    <property type="entry name" value="Translation initiation factor IF-2"/>
    <property type="match status" value="1"/>
</dbReference>
<gene>
    <name evidence="14" type="ORF">B9479_001552</name>
</gene>
<dbReference type="Pfam" id="PF22042">
    <property type="entry name" value="EF-G_D2"/>
    <property type="match status" value="1"/>
</dbReference>
<dbReference type="Pfam" id="PF00009">
    <property type="entry name" value="GTP_EFTU"/>
    <property type="match status" value="1"/>
</dbReference>
<feature type="region of interest" description="Disordered" evidence="12">
    <location>
        <begin position="33"/>
        <end position="275"/>
    </location>
</feature>
<feature type="compositionally biased region" description="Basic residues" evidence="12">
    <location>
        <begin position="209"/>
        <end position="219"/>
    </location>
</feature>
<evidence type="ECO:0000256" key="11">
    <source>
        <dbReference type="SAM" id="Coils"/>
    </source>
</evidence>
<evidence type="ECO:0000259" key="13">
    <source>
        <dbReference type="PROSITE" id="PS51722"/>
    </source>
</evidence>
<evidence type="ECO:0000256" key="10">
    <source>
        <dbReference type="ARBA" id="ARBA00044200"/>
    </source>
</evidence>
<feature type="domain" description="Tr-type G" evidence="13">
    <location>
        <begin position="366"/>
        <end position="548"/>
    </location>
</feature>
<dbReference type="EMBL" id="NIDF01000010">
    <property type="protein sequence ID" value="TYJ57698.1"/>
    <property type="molecule type" value="Genomic_DNA"/>
</dbReference>
<keyword evidence="3 14" id="KW-0396">Initiation factor</keyword>
<name>A0A5D3B3Z6_9TREE</name>
<protein>
    <recommendedName>
        <fullName evidence="10">Translation initiation factor IF-2, mitochondrial</fullName>
    </recommendedName>
</protein>
<dbReference type="InterPro" id="IPR000178">
    <property type="entry name" value="TF_IF2_bacterial-like"/>
</dbReference>
<comment type="subcellular location">
    <subcellularLocation>
        <location evidence="1">Mitochondrion</location>
    </subcellularLocation>
</comment>
<evidence type="ECO:0000256" key="4">
    <source>
        <dbReference type="ARBA" id="ARBA00022741"/>
    </source>
</evidence>
<evidence type="ECO:0000313" key="15">
    <source>
        <dbReference type="Proteomes" id="UP000322245"/>
    </source>
</evidence>
<dbReference type="InterPro" id="IPR027417">
    <property type="entry name" value="P-loop_NTPase"/>
</dbReference>
<sequence>MALSLASCRCCRGVLHRLPSQPARTFSTSQLALNDGGFKLPTRDWSRPVPEPASNEKRSQEKKQGGGGGGFGTNKREGGGSGGFGGRDRNNSNQNRSGGFGMSNGGNRSRDNQNNQNKRDSFSQGLSKWGVGQDTKSGGGFGAGSRRDDKPPRREGGGKSQADVFGAPLQSRGRDARQVSEEQPQSTGQDEGSSYGGGAVEEDDDDRPRARKNHGRERKGRSESHSLVDRLRSDGEDASLPTTKHHRRNRQPEQPQPEQPRKPKAPKPKVVPVRQEKEVYIPRTVSTANLAKIFGVKLFPLQAKMLHLEMTEDERRPDYLLSAEQACNIAIDYGYNPIVDDEASFDIFPEQVDLPTDPVDGPLQPLRPPVVTIMGHVDHGKTTLLDSLRHTSVAASEAGGITQHIGAFSVPLSSLLPSADPNASAATITFLDTPGHAAFTAMRARGASVTDLVVLVVAADDGVMPQTREVLDLAKNAGDTLGLVVAINKCDKPGVDFNKIKSALGAEGIFLEEDGGDVPSVKVSGLKKTGLDDLVETLSTLAEIRDMRARRDGKAEGYVLESRVDKGRGNVATVLVTKGTLRAGSSIVAGTTWCRVRQMQDDKGKPIREAPPGTPVSVTGWKELPSAGDELLEAVKGEDEAKKAVGNRKRDIERKELMKDAEQINAKRREERLRVEAETAAAEAAENGEVVETAREVKDDFKTLRLIIKADVSGTVEAVVGSLEHIGNKEAGVRIIQTGVGEVNENDIALAETSDAMIIGFNVSAPRAIQTLAKNTNVPLQLESVIYRLIEKVRHDVAALLPPTIEYSVKGEASVLQLFQINVKRKEFMTIAGCRVNNGVLDKSQGVRVLRGPDRKVVFEGSMGTLKHLKKDVQDVRKGMECGIALEGFTDIKEGDEIVTFVKVEVLREL</sequence>
<reference evidence="14 15" key="1">
    <citation type="submission" date="2017-05" db="EMBL/GenBank/DDBJ databases">
        <title>The Genome Sequence of Tsuchiyaea wingfieldii DSM 27421.</title>
        <authorList>
            <person name="Cuomo C."/>
            <person name="Passer A."/>
            <person name="Billmyre B."/>
            <person name="Heitman J."/>
        </authorList>
    </citation>
    <scope>NUCLEOTIDE SEQUENCE [LARGE SCALE GENOMIC DNA]</scope>
    <source>
        <strain evidence="14 15">DSM 27421</strain>
    </source>
</reference>